<dbReference type="PROSITE" id="PS51918">
    <property type="entry name" value="RADICAL_SAM"/>
    <property type="match status" value="1"/>
</dbReference>
<evidence type="ECO:0000256" key="1">
    <source>
        <dbReference type="ARBA" id="ARBA00006100"/>
    </source>
</evidence>
<name>A0A5C5ZZA7_9BACT</name>
<dbReference type="SFLD" id="SFLDF00288">
    <property type="entry name" value="HemN-like__clustered_with_nucl"/>
    <property type="match status" value="1"/>
</dbReference>
<dbReference type="Pfam" id="PF06969">
    <property type="entry name" value="HemN_C"/>
    <property type="match status" value="1"/>
</dbReference>
<dbReference type="SUPFAM" id="SSF102114">
    <property type="entry name" value="Radical SAM enzymes"/>
    <property type="match status" value="1"/>
</dbReference>
<dbReference type="SFLD" id="SFLDS00029">
    <property type="entry name" value="Radical_SAM"/>
    <property type="match status" value="1"/>
</dbReference>
<dbReference type="AlphaFoldDB" id="A0A5C5ZZA7"/>
<dbReference type="SFLD" id="SFLDF00562">
    <property type="entry name" value="HemN-like__clustered_with_heat"/>
    <property type="match status" value="1"/>
</dbReference>
<dbReference type="Proteomes" id="UP000316213">
    <property type="component" value="Unassembled WGS sequence"/>
</dbReference>
<dbReference type="GO" id="GO:0004109">
    <property type="term" value="F:coproporphyrinogen oxidase activity"/>
    <property type="evidence" value="ECO:0007669"/>
    <property type="project" value="InterPro"/>
</dbReference>
<reference evidence="4 5" key="1">
    <citation type="submission" date="2019-02" db="EMBL/GenBank/DDBJ databases">
        <title>Deep-cultivation of Planctomycetes and their phenomic and genomic characterization uncovers novel biology.</title>
        <authorList>
            <person name="Wiegand S."/>
            <person name="Jogler M."/>
            <person name="Boedeker C."/>
            <person name="Pinto D."/>
            <person name="Vollmers J."/>
            <person name="Rivas-Marin E."/>
            <person name="Kohn T."/>
            <person name="Peeters S.H."/>
            <person name="Heuer A."/>
            <person name="Rast P."/>
            <person name="Oberbeckmann S."/>
            <person name="Bunk B."/>
            <person name="Jeske O."/>
            <person name="Meyerdierks A."/>
            <person name="Storesund J.E."/>
            <person name="Kallscheuer N."/>
            <person name="Luecker S."/>
            <person name="Lage O.M."/>
            <person name="Pohl T."/>
            <person name="Merkel B.J."/>
            <person name="Hornburger P."/>
            <person name="Mueller R.-W."/>
            <person name="Bruemmer F."/>
            <person name="Labrenz M."/>
            <person name="Spormann A.M."/>
            <person name="Op Den Camp H."/>
            <person name="Overmann J."/>
            <person name="Amann R."/>
            <person name="Jetten M.S.M."/>
            <person name="Mascher T."/>
            <person name="Medema M.H."/>
            <person name="Devos D.P."/>
            <person name="Kaster A.-K."/>
            <person name="Ovreas L."/>
            <person name="Rohde M."/>
            <person name="Galperin M.Y."/>
            <person name="Jogler C."/>
        </authorList>
    </citation>
    <scope>NUCLEOTIDE SEQUENCE [LARGE SCALE GENOMIC DNA]</scope>
    <source>
        <strain evidence="4 5">Pla100</strain>
    </source>
</reference>
<dbReference type="GO" id="GO:0005737">
    <property type="term" value="C:cytoplasm"/>
    <property type="evidence" value="ECO:0007669"/>
    <property type="project" value="UniProtKB-SubCell"/>
</dbReference>
<keyword evidence="2" id="KW-0963">Cytoplasm</keyword>
<dbReference type="GO" id="GO:0046872">
    <property type="term" value="F:metal ion binding"/>
    <property type="evidence" value="ECO:0007669"/>
    <property type="project" value="UniProtKB-UniRule"/>
</dbReference>
<dbReference type="GO" id="GO:0051539">
    <property type="term" value="F:4 iron, 4 sulfur cluster binding"/>
    <property type="evidence" value="ECO:0007669"/>
    <property type="project" value="UniProtKB-UniRule"/>
</dbReference>
<dbReference type="Gene3D" id="3.80.30.20">
    <property type="entry name" value="tm_1862 like domain"/>
    <property type="match status" value="1"/>
</dbReference>
<evidence type="ECO:0000256" key="2">
    <source>
        <dbReference type="RuleBase" id="RU364116"/>
    </source>
</evidence>
<comment type="similarity">
    <text evidence="1">Belongs to the anaerobic coproporphyrinogen-III oxidase family. HemW subfamily.</text>
</comment>
<sequence length="391" mass="44089">MNSAPPGGWPTPRSLYIHVPFCRHRCGYCNFSVVAGRDDLQGRFLHAAETELASIDHPADVPLETVYLGGGTPTQLSMPRLERLIDSVRNRFQIADTVEFTVEANPEDITNVLLDMLVDTGVNRLSLGVQSFDNAKLRLLQRGHTGDQAIDSVRRACESIANVSIDLIFGTSGETIEQWNEELRIASTLPIRHISTYSLTYEKGTQFWSRRRSGELQEVPEDTDIAMYRQCRRRLQAAGFEHYEISSFARPSARSRHNSAYWNGQGWYAVGPGAARFVNGARHVNHRSPTTYIKRVLDGGDATIETEVISLDQHARELAAFGIRQIDGIDLNVLNERLGYDFASELQPIIESCFTHKLLQHHAGRIRLTPRGRLLADRVEMQILEWPENPK</sequence>
<keyword evidence="2" id="KW-0479">Metal-binding</keyword>
<organism evidence="4 5">
    <name type="scientific">Neorhodopirellula pilleata</name>
    <dbReference type="NCBI Taxonomy" id="2714738"/>
    <lineage>
        <taxon>Bacteria</taxon>
        <taxon>Pseudomonadati</taxon>
        <taxon>Planctomycetota</taxon>
        <taxon>Planctomycetia</taxon>
        <taxon>Pirellulales</taxon>
        <taxon>Pirellulaceae</taxon>
        <taxon>Neorhodopirellula</taxon>
    </lineage>
</organism>
<keyword evidence="5" id="KW-1185">Reference proteome</keyword>
<dbReference type="InterPro" id="IPR006638">
    <property type="entry name" value="Elp3/MiaA/NifB-like_rSAM"/>
</dbReference>
<gene>
    <name evidence="4" type="ORF">Pla100_48370</name>
</gene>
<proteinExistence type="inferred from homology"/>
<dbReference type="PANTHER" id="PTHR13932:SF5">
    <property type="entry name" value="RADICAL S-ADENOSYL METHIONINE DOMAIN-CONTAINING PROTEIN 1, MITOCHONDRIAL"/>
    <property type="match status" value="1"/>
</dbReference>
<dbReference type="EMBL" id="SJPM01000012">
    <property type="protein sequence ID" value="TWT92298.1"/>
    <property type="molecule type" value="Genomic_DNA"/>
</dbReference>
<dbReference type="CDD" id="cd01335">
    <property type="entry name" value="Radical_SAM"/>
    <property type="match status" value="1"/>
</dbReference>
<dbReference type="InterPro" id="IPR010723">
    <property type="entry name" value="HemN_C"/>
</dbReference>
<keyword evidence="2" id="KW-0408">Iron</keyword>
<dbReference type="SFLD" id="SFLDG01082">
    <property type="entry name" value="B12-binding_domain_containing"/>
    <property type="match status" value="1"/>
</dbReference>
<protein>
    <recommendedName>
        <fullName evidence="2">Heme chaperone HemW</fullName>
    </recommendedName>
</protein>
<dbReference type="GO" id="GO:0006779">
    <property type="term" value="P:porphyrin-containing compound biosynthetic process"/>
    <property type="evidence" value="ECO:0007669"/>
    <property type="project" value="InterPro"/>
</dbReference>
<dbReference type="SMART" id="SM00729">
    <property type="entry name" value="Elp3"/>
    <property type="match status" value="1"/>
</dbReference>
<dbReference type="SFLD" id="SFLDG01065">
    <property type="entry name" value="anaerobic_coproporphyrinogen-I"/>
    <property type="match status" value="1"/>
</dbReference>
<dbReference type="InterPro" id="IPR007197">
    <property type="entry name" value="rSAM"/>
</dbReference>
<dbReference type="NCBIfam" id="TIGR00539">
    <property type="entry name" value="hemN_rel"/>
    <property type="match status" value="1"/>
</dbReference>
<dbReference type="RefSeq" id="WP_146580653.1">
    <property type="nucleotide sequence ID" value="NZ_SJPM01000012.1"/>
</dbReference>
<comment type="function">
    <text evidence="2">Probably acts as a heme chaperone, transferring heme to an unknown acceptor. Binds one molecule of heme per monomer, possibly covalently. Binds 1 [4Fe-4S] cluster. The cluster is coordinated with 3 cysteines and an exchangeable S-adenosyl-L-methionine.</text>
</comment>
<accession>A0A5C5ZZA7</accession>
<evidence type="ECO:0000313" key="4">
    <source>
        <dbReference type="EMBL" id="TWT92298.1"/>
    </source>
</evidence>
<keyword evidence="2" id="KW-0949">S-adenosyl-L-methionine</keyword>
<keyword evidence="4" id="KW-0560">Oxidoreductase</keyword>
<keyword evidence="2" id="KW-0349">Heme</keyword>
<evidence type="ECO:0000313" key="5">
    <source>
        <dbReference type="Proteomes" id="UP000316213"/>
    </source>
</evidence>
<evidence type="ECO:0000259" key="3">
    <source>
        <dbReference type="PROSITE" id="PS51918"/>
    </source>
</evidence>
<comment type="subcellular location">
    <subcellularLocation>
        <location evidence="2">Cytoplasm</location>
    </subcellularLocation>
</comment>
<dbReference type="InterPro" id="IPR004559">
    <property type="entry name" value="HemW-like"/>
</dbReference>
<dbReference type="InterPro" id="IPR023404">
    <property type="entry name" value="rSAM_horseshoe"/>
</dbReference>
<dbReference type="Pfam" id="PF04055">
    <property type="entry name" value="Radical_SAM"/>
    <property type="match status" value="1"/>
</dbReference>
<keyword evidence="2" id="KW-0004">4Fe-4S</keyword>
<dbReference type="PANTHER" id="PTHR13932">
    <property type="entry name" value="COPROPORPHYRINIGEN III OXIDASE"/>
    <property type="match status" value="1"/>
</dbReference>
<keyword evidence="2" id="KW-0411">Iron-sulfur</keyword>
<keyword evidence="2" id="KW-0143">Chaperone</keyword>
<comment type="caution">
    <text evidence="4">The sequence shown here is derived from an EMBL/GenBank/DDBJ whole genome shotgun (WGS) entry which is preliminary data.</text>
</comment>
<dbReference type="InterPro" id="IPR034505">
    <property type="entry name" value="Coproporphyrinogen-III_oxidase"/>
</dbReference>
<dbReference type="InterPro" id="IPR058240">
    <property type="entry name" value="rSAM_sf"/>
</dbReference>
<dbReference type="OrthoDB" id="9808022at2"/>
<feature type="domain" description="Radical SAM core" evidence="3">
    <location>
        <begin position="7"/>
        <end position="241"/>
    </location>
</feature>